<protein>
    <submittedName>
        <fullName evidence="1">Uncharacterized protein</fullName>
    </submittedName>
</protein>
<evidence type="ECO:0000313" key="2">
    <source>
        <dbReference type="Proteomes" id="UP000280344"/>
    </source>
</evidence>
<name>A0A3Q9G7U4_9ACTO</name>
<reference evidence="1 2" key="1">
    <citation type="submission" date="2018-12" db="EMBL/GenBank/DDBJ databases">
        <title>Complete genome sequence of Flaviflexus sp. H23T48.</title>
        <authorList>
            <person name="Bae J.-W."/>
            <person name="Lee J.-Y."/>
        </authorList>
    </citation>
    <scope>NUCLEOTIDE SEQUENCE [LARGE SCALE GENOMIC DNA]</scope>
    <source>
        <strain evidence="1 2">H23T48</strain>
    </source>
</reference>
<organism evidence="1 2">
    <name type="scientific">Flaviflexus ciconiae</name>
    <dbReference type="NCBI Taxonomy" id="2496867"/>
    <lineage>
        <taxon>Bacteria</taxon>
        <taxon>Bacillati</taxon>
        <taxon>Actinomycetota</taxon>
        <taxon>Actinomycetes</taxon>
        <taxon>Actinomycetales</taxon>
        <taxon>Actinomycetaceae</taxon>
        <taxon>Flaviflexus</taxon>
    </lineage>
</organism>
<dbReference type="Proteomes" id="UP000280344">
    <property type="component" value="Chromosome"/>
</dbReference>
<sequence length="75" mass="8254">MKMRDWAAAGGKTAKDWDARFRNWLRKAGELRPRASSGYTGPPGVSRMDLWAQSAQNLNQRMSPGPSMFAIEGGA</sequence>
<dbReference type="OrthoDB" id="3226741at2"/>
<evidence type="ECO:0000313" key="1">
    <source>
        <dbReference type="EMBL" id="AZQ77649.1"/>
    </source>
</evidence>
<dbReference type="AlphaFoldDB" id="A0A3Q9G7U4"/>
<keyword evidence="2" id="KW-1185">Reference proteome</keyword>
<dbReference type="KEGG" id="flh:EJ997_10175"/>
<dbReference type="EMBL" id="CP034593">
    <property type="protein sequence ID" value="AZQ77649.1"/>
    <property type="molecule type" value="Genomic_DNA"/>
</dbReference>
<gene>
    <name evidence="1" type="ORF">EJ997_10175</name>
</gene>
<proteinExistence type="predicted"/>
<accession>A0A3Q9G7U4</accession>